<protein>
    <submittedName>
        <fullName evidence="1">Uncharacterized protein</fullName>
    </submittedName>
</protein>
<dbReference type="EMBL" id="JAHHHV010000081">
    <property type="protein sequence ID" value="MBW4467843.1"/>
    <property type="molecule type" value="Genomic_DNA"/>
</dbReference>
<reference evidence="1" key="2">
    <citation type="journal article" date="2022" name="Microbiol. Resour. Announc.">
        <title>Metagenome Sequencing to Explore Phylogenomics of Terrestrial Cyanobacteria.</title>
        <authorList>
            <person name="Ward R.D."/>
            <person name="Stajich J.E."/>
            <person name="Johansen J.R."/>
            <person name="Huntemann M."/>
            <person name="Clum A."/>
            <person name="Foster B."/>
            <person name="Foster B."/>
            <person name="Roux S."/>
            <person name="Palaniappan K."/>
            <person name="Varghese N."/>
            <person name="Mukherjee S."/>
            <person name="Reddy T.B.K."/>
            <person name="Daum C."/>
            <person name="Copeland A."/>
            <person name="Chen I.A."/>
            <person name="Ivanova N.N."/>
            <person name="Kyrpides N.C."/>
            <person name="Shapiro N."/>
            <person name="Eloe-Fadrosh E.A."/>
            <person name="Pietrasiak N."/>
        </authorList>
    </citation>
    <scope>NUCLEOTIDE SEQUENCE</scope>
    <source>
        <strain evidence="1">GSE-TBD4-15B</strain>
    </source>
</reference>
<gene>
    <name evidence="1" type="ORF">KME07_20645</name>
</gene>
<name>A0A951PED1_9CYAN</name>
<reference evidence="1" key="1">
    <citation type="submission" date="2021-05" db="EMBL/GenBank/DDBJ databases">
        <authorList>
            <person name="Pietrasiak N."/>
            <person name="Ward R."/>
            <person name="Stajich J.E."/>
            <person name="Kurbessoian T."/>
        </authorList>
    </citation>
    <scope>NUCLEOTIDE SEQUENCE</scope>
    <source>
        <strain evidence="1">GSE-TBD4-15B</strain>
    </source>
</reference>
<proteinExistence type="predicted"/>
<accession>A0A951PED1</accession>
<evidence type="ECO:0000313" key="2">
    <source>
        <dbReference type="Proteomes" id="UP000707356"/>
    </source>
</evidence>
<sequence>MTSDPKFTPDSAPGSAIEVAQTNALVDTELADQSDEIKRETKALIDALKLRAQTEVRSAENLARTATDYTRESYLKLVREARESVEQGRILDLQRIEQSAQKLQQEAEKNWQSLVQEMGGLSDRLSEAAKAAWEKLNQPPDS</sequence>
<dbReference type="Proteomes" id="UP000707356">
    <property type="component" value="Unassembled WGS sequence"/>
</dbReference>
<organism evidence="1 2">
    <name type="scientific">Pegethrix bostrychoides GSE-TBD4-15B</name>
    <dbReference type="NCBI Taxonomy" id="2839662"/>
    <lineage>
        <taxon>Bacteria</taxon>
        <taxon>Bacillati</taxon>
        <taxon>Cyanobacteriota</taxon>
        <taxon>Cyanophyceae</taxon>
        <taxon>Oculatellales</taxon>
        <taxon>Oculatellaceae</taxon>
        <taxon>Pegethrix</taxon>
    </lineage>
</organism>
<dbReference type="AlphaFoldDB" id="A0A951PED1"/>
<evidence type="ECO:0000313" key="1">
    <source>
        <dbReference type="EMBL" id="MBW4467843.1"/>
    </source>
</evidence>
<comment type="caution">
    <text evidence="1">The sequence shown here is derived from an EMBL/GenBank/DDBJ whole genome shotgun (WGS) entry which is preliminary data.</text>
</comment>